<proteinExistence type="predicted"/>
<dbReference type="Proteomes" id="UP001626550">
    <property type="component" value="Unassembled WGS sequence"/>
</dbReference>
<gene>
    <name evidence="1" type="ORF">Ciccas_008894</name>
</gene>
<organism evidence="1 2">
    <name type="scientific">Cichlidogyrus casuarinus</name>
    <dbReference type="NCBI Taxonomy" id="1844966"/>
    <lineage>
        <taxon>Eukaryota</taxon>
        <taxon>Metazoa</taxon>
        <taxon>Spiralia</taxon>
        <taxon>Lophotrochozoa</taxon>
        <taxon>Platyhelminthes</taxon>
        <taxon>Monogenea</taxon>
        <taxon>Monopisthocotylea</taxon>
        <taxon>Dactylogyridea</taxon>
        <taxon>Ancyrocephalidae</taxon>
        <taxon>Cichlidogyrus</taxon>
    </lineage>
</organism>
<evidence type="ECO:0000313" key="2">
    <source>
        <dbReference type="Proteomes" id="UP001626550"/>
    </source>
</evidence>
<comment type="caution">
    <text evidence="1">The sequence shown here is derived from an EMBL/GenBank/DDBJ whole genome shotgun (WGS) entry which is preliminary data.</text>
</comment>
<dbReference type="EMBL" id="JBJKFK010001667">
    <property type="protein sequence ID" value="KAL3312512.1"/>
    <property type="molecule type" value="Genomic_DNA"/>
</dbReference>
<evidence type="ECO:0000313" key="1">
    <source>
        <dbReference type="EMBL" id="KAL3312512.1"/>
    </source>
</evidence>
<keyword evidence="2" id="KW-1185">Reference proteome</keyword>
<sequence length="103" mass="11053">MIDAFASQLTSSFSLECFSVSNSPSRPSAASLDEVKDLNKANSRCSSRAAGLDKAINLLSPIHPLLMQLFNDMIAESYFPVALKVGHTILVHGNKGENTCHSS</sequence>
<dbReference type="AlphaFoldDB" id="A0ABD2PYL0"/>
<reference evidence="1 2" key="1">
    <citation type="submission" date="2024-11" db="EMBL/GenBank/DDBJ databases">
        <title>Adaptive evolution of stress response genes in parasites aligns with host niche diversity.</title>
        <authorList>
            <person name="Hahn C."/>
            <person name="Resl P."/>
        </authorList>
    </citation>
    <scope>NUCLEOTIDE SEQUENCE [LARGE SCALE GENOMIC DNA]</scope>
    <source>
        <strain evidence="1">EGGRZ-B1_66</strain>
        <tissue evidence="1">Body</tissue>
    </source>
</reference>
<protein>
    <submittedName>
        <fullName evidence="1">Uncharacterized protein</fullName>
    </submittedName>
</protein>
<accession>A0ABD2PYL0</accession>
<name>A0ABD2PYL0_9PLAT</name>